<evidence type="ECO:0000313" key="3">
    <source>
        <dbReference type="Proteomes" id="UP000664534"/>
    </source>
</evidence>
<gene>
    <name evidence="2" type="ORF">IMSHALPRED_002503</name>
</gene>
<feature type="chain" id="PRO_5034023448" description="Pectinesterase" evidence="1">
    <location>
        <begin position="29"/>
        <end position="385"/>
    </location>
</feature>
<dbReference type="AlphaFoldDB" id="A0A8H3J601"/>
<comment type="caution">
    <text evidence="2">The sequence shown here is derived from an EMBL/GenBank/DDBJ whole genome shotgun (WGS) entry which is preliminary data.</text>
</comment>
<protein>
    <recommendedName>
        <fullName evidence="4">Pectinesterase</fullName>
    </recommendedName>
</protein>
<evidence type="ECO:0008006" key="4">
    <source>
        <dbReference type="Google" id="ProtNLM"/>
    </source>
</evidence>
<accession>A0A8H3J601</accession>
<keyword evidence="3" id="KW-1185">Reference proteome</keyword>
<evidence type="ECO:0000313" key="2">
    <source>
        <dbReference type="EMBL" id="CAF9941280.1"/>
    </source>
</evidence>
<organism evidence="2 3">
    <name type="scientific">Imshaugia aleurites</name>
    <dbReference type="NCBI Taxonomy" id="172621"/>
    <lineage>
        <taxon>Eukaryota</taxon>
        <taxon>Fungi</taxon>
        <taxon>Dikarya</taxon>
        <taxon>Ascomycota</taxon>
        <taxon>Pezizomycotina</taxon>
        <taxon>Lecanoromycetes</taxon>
        <taxon>OSLEUM clade</taxon>
        <taxon>Lecanoromycetidae</taxon>
        <taxon>Lecanorales</taxon>
        <taxon>Lecanorineae</taxon>
        <taxon>Parmeliaceae</taxon>
        <taxon>Imshaugia</taxon>
    </lineage>
</organism>
<dbReference type="Proteomes" id="UP000664534">
    <property type="component" value="Unassembled WGS sequence"/>
</dbReference>
<dbReference type="EMBL" id="CAJPDT010000144">
    <property type="protein sequence ID" value="CAF9941280.1"/>
    <property type="molecule type" value="Genomic_DNA"/>
</dbReference>
<feature type="signal peptide" evidence="1">
    <location>
        <begin position="1"/>
        <end position="28"/>
    </location>
</feature>
<reference evidence="2" key="1">
    <citation type="submission" date="2021-03" db="EMBL/GenBank/DDBJ databases">
        <authorList>
            <person name="Tagirdzhanova G."/>
        </authorList>
    </citation>
    <scope>NUCLEOTIDE SEQUENCE</scope>
</reference>
<proteinExistence type="predicted"/>
<name>A0A8H3J601_9LECA</name>
<evidence type="ECO:0000256" key="1">
    <source>
        <dbReference type="SAM" id="SignalP"/>
    </source>
</evidence>
<keyword evidence="1" id="KW-0732">Signal</keyword>
<sequence>MISCPRNGSTSIAYSLAILFILLSPVTGAGYAFDSASCSPEAIQYINLQMRRAVTISVNTVTVLNQGGLRVPTAIMDRIGDLIGVTNPIGYIKAVFTGGQMPGTNGQLQQISGIASYTQLLPNFDSSAPPAANGADAQGNLLIFCNSNRLGLVRGITTYNTVDRYGTVHGGRNIQQVYFRQPYYQCQPGATAFMVHSAQGHADRITVCEWLLEPFINHWVQGESWDTRITINNMRSLLPAQPSNPMSPGIPIELENLIQSRNQWLERIGVSNLPNWNRMSDIDMTVGFDSWMIYILTQTRAGGFRVGFSNNAITRFRGWPTDGWYRAAATRYFGHLRSLTYMLVAQVVYNYYVGLLVRYDGSWDGFFEPGERVPGFDFGLDRIPA</sequence>